<evidence type="ECO:0008006" key="3">
    <source>
        <dbReference type="Google" id="ProtNLM"/>
    </source>
</evidence>
<keyword evidence="2" id="KW-1185">Reference proteome</keyword>
<sequence>MKYILALLFIFSFCLGNDELDNYLNNKDLQYNIVKDKKEQIIAINLLEIENRLIIFQKDNKDYKQIFNEKLYFCKNSNIAWFLDIYIENQNYQIKCFSNYVDRVQRDITLYFNIHNFKLSNITIYDSNNQGIIQTSYNYIPTQEVLTLYDFKDENVYNKYIMKTLKNTNNLKTIQPKKQPLYKSPNVKTKMYLIKGDNVEVLEEKNDWLNILYHGNKDIKAWIPKSAVE</sequence>
<evidence type="ECO:0000313" key="2">
    <source>
        <dbReference type="Proteomes" id="UP000326944"/>
    </source>
</evidence>
<dbReference type="OrthoDB" id="5679055at2"/>
<gene>
    <name evidence="1" type="ORF">FJR48_11810</name>
</gene>
<protein>
    <recommendedName>
        <fullName evidence="3">SH3 domain-containing protein</fullName>
    </recommendedName>
</protein>
<evidence type="ECO:0000313" key="1">
    <source>
        <dbReference type="EMBL" id="QFR50374.1"/>
    </source>
</evidence>
<name>A0A5P8P3V7_9BACT</name>
<proteinExistence type="predicted"/>
<dbReference type="RefSeq" id="WP_152308322.1">
    <property type="nucleotide sequence ID" value="NZ_CP043617.1"/>
</dbReference>
<reference evidence="1 2" key="1">
    <citation type="submission" date="2019-09" db="EMBL/GenBank/DDBJ databases">
        <title>Sulfurimonas gotlandica sp. nov., a chemoautotrophic and psychrotolerant epsilonproteobacterium isolated from a pelagic redoxcline, and an emended description of the genus Sulfurimonas.</title>
        <authorList>
            <person name="Wang S."/>
            <person name="Jiang L."/>
            <person name="Shao S."/>
        </authorList>
    </citation>
    <scope>NUCLEOTIDE SEQUENCE [LARGE SCALE GENOMIC DNA]</scope>
    <source>
        <strain evidence="1 2">GYSZ_1</strain>
    </source>
</reference>
<dbReference type="AlphaFoldDB" id="A0A5P8P3V7"/>
<dbReference type="Proteomes" id="UP000326944">
    <property type="component" value="Chromosome"/>
</dbReference>
<accession>A0A5P8P3V7</accession>
<dbReference type="KEGG" id="sulg:FJR48_11810"/>
<organism evidence="1 2">
    <name type="scientific">Sulfurimonas lithotrophica</name>
    <dbReference type="NCBI Taxonomy" id="2590022"/>
    <lineage>
        <taxon>Bacteria</taxon>
        <taxon>Pseudomonadati</taxon>
        <taxon>Campylobacterota</taxon>
        <taxon>Epsilonproteobacteria</taxon>
        <taxon>Campylobacterales</taxon>
        <taxon>Sulfurimonadaceae</taxon>
        <taxon>Sulfurimonas</taxon>
    </lineage>
</organism>
<dbReference type="EMBL" id="CP043617">
    <property type="protein sequence ID" value="QFR50374.1"/>
    <property type="molecule type" value="Genomic_DNA"/>
</dbReference>